<evidence type="ECO:0000313" key="2">
    <source>
        <dbReference type="Proteomes" id="UP000236379"/>
    </source>
</evidence>
<reference evidence="1 2" key="1">
    <citation type="submission" date="2018-01" db="EMBL/GenBank/DDBJ databases">
        <title>Deinococcus koreensis sp. nov., a radiation-resistant bacterium isolated from river water.</title>
        <authorList>
            <person name="Choi A."/>
        </authorList>
    </citation>
    <scope>NUCLEOTIDE SEQUENCE [LARGE SCALE GENOMIC DNA]</scope>
    <source>
        <strain evidence="1 2">SJW1-2</strain>
    </source>
</reference>
<organism evidence="1 2">
    <name type="scientific">Deinococcus koreensis</name>
    <dbReference type="NCBI Taxonomy" id="2054903"/>
    <lineage>
        <taxon>Bacteria</taxon>
        <taxon>Thermotogati</taxon>
        <taxon>Deinococcota</taxon>
        <taxon>Deinococci</taxon>
        <taxon>Deinococcales</taxon>
        <taxon>Deinococcaceae</taxon>
        <taxon>Deinococcus</taxon>
    </lineage>
</organism>
<gene>
    <name evidence="1" type="ORF">CVO96_14735</name>
</gene>
<comment type="caution">
    <text evidence="1">The sequence shown here is derived from an EMBL/GenBank/DDBJ whole genome shotgun (WGS) entry which is preliminary data.</text>
</comment>
<dbReference type="RefSeq" id="WP_103312868.1">
    <property type="nucleotide sequence ID" value="NZ_PPPD01000001.1"/>
</dbReference>
<dbReference type="Proteomes" id="UP000236379">
    <property type="component" value="Unassembled WGS sequence"/>
</dbReference>
<dbReference type="OrthoDB" id="66828at2"/>
<evidence type="ECO:0000313" key="1">
    <source>
        <dbReference type="EMBL" id="PNY82436.1"/>
    </source>
</evidence>
<protein>
    <submittedName>
        <fullName evidence="1">Uncharacterized protein</fullName>
    </submittedName>
</protein>
<accession>A0A2K3V0Y5</accession>
<keyword evidence="2" id="KW-1185">Reference proteome</keyword>
<dbReference type="EMBL" id="PPPD01000001">
    <property type="protein sequence ID" value="PNY82436.1"/>
    <property type="molecule type" value="Genomic_DNA"/>
</dbReference>
<name>A0A2K3V0Y5_9DEIO</name>
<sequence length="143" mass="15413">MTDFAPGQRWLYRTRPGEDTSTALILGREAVPQGEVLHLCLDGLTLLNPLMDGGVQTSLAHVPVTGDALRASVETLIEVGVPLPPDTSPIDRWSEEARRGEAGAFTLPLAEIVGALEQAIASHDGAALLFQKVNLKERLWHQA</sequence>
<proteinExistence type="predicted"/>
<dbReference type="AlphaFoldDB" id="A0A2K3V0Y5"/>